<name>A0A2N3XXQ4_SACSN</name>
<evidence type="ECO:0000313" key="3">
    <source>
        <dbReference type="Proteomes" id="UP000233786"/>
    </source>
</evidence>
<keyword evidence="3" id="KW-1185">Reference proteome</keyword>
<comment type="caution">
    <text evidence="2">The sequence shown here is derived from an EMBL/GenBank/DDBJ whole genome shotgun (WGS) entry which is preliminary data.</text>
</comment>
<dbReference type="Pfam" id="PF01636">
    <property type="entry name" value="APH"/>
    <property type="match status" value="1"/>
</dbReference>
<dbReference type="InterPro" id="IPR011009">
    <property type="entry name" value="Kinase-like_dom_sf"/>
</dbReference>
<dbReference type="InterPro" id="IPR041726">
    <property type="entry name" value="ACAD10_11_N"/>
</dbReference>
<dbReference type="EMBL" id="PJNB01000001">
    <property type="protein sequence ID" value="PKW15473.1"/>
    <property type="molecule type" value="Genomic_DNA"/>
</dbReference>
<evidence type="ECO:0000313" key="2">
    <source>
        <dbReference type="EMBL" id="PKW15473.1"/>
    </source>
</evidence>
<sequence>MSAASPGLPGLDLTTLTPWFREQVPGVAADAELTARLVSGGKSNLTYELTDGTTSWIIRRPPLGQVLATAHDMGREYTVMTALRGTPVPVPITYAICPDDAVLGAPFYVMERVEGTPYRWASELAPLGAGRVRALSEQLVDVLAALHEVQSATVGLAEFGRPDGFLARQVRRWGKQMDASRTRALPAADELLLRLAATVEDVQRVGSSPGIVHGDFRLDNALVHSDATGDTIRAVIDWEMATLGDPLTDLALMLVYGRMASFGTVPDMPNSAIAPGYLSEDEIIARYDAASHRDLSHIGFYVGLAAYKLAAIVEGIHYRYLHGQTVGDGFAGIGDAVEPLLATGLDALDLS</sequence>
<dbReference type="InterPro" id="IPR002575">
    <property type="entry name" value="Aminoglycoside_PTrfase"/>
</dbReference>
<gene>
    <name evidence="2" type="ORF">A8926_3186</name>
</gene>
<dbReference type="Gene3D" id="3.30.200.20">
    <property type="entry name" value="Phosphorylase Kinase, domain 1"/>
    <property type="match status" value="1"/>
</dbReference>
<dbReference type="SUPFAM" id="SSF56112">
    <property type="entry name" value="Protein kinase-like (PK-like)"/>
    <property type="match status" value="1"/>
</dbReference>
<dbReference type="InterPro" id="IPR052898">
    <property type="entry name" value="ACAD10-like"/>
</dbReference>
<dbReference type="GO" id="GO:0016301">
    <property type="term" value="F:kinase activity"/>
    <property type="evidence" value="ECO:0007669"/>
    <property type="project" value="UniProtKB-KW"/>
</dbReference>
<keyword evidence="2" id="KW-0808">Transferase</keyword>
<keyword evidence="2" id="KW-0418">Kinase</keyword>
<reference evidence="2" key="1">
    <citation type="submission" date="2017-12" db="EMBL/GenBank/DDBJ databases">
        <title>Sequencing the genomes of 1000 Actinobacteria strains.</title>
        <authorList>
            <person name="Klenk H.-P."/>
        </authorList>
    </citation>
    <scope>NUCLEOTIDE SEQUENCE [LARGE SCALE GENOMIC DNA]</scope>
    <source>
        <strain evidence="2">DSM 44228</strain>
    </source>
</reference>
<dbReference type="RefSeq" id="WP_010694566.1">
    <property type="nucleotide sequence ID" value="NZ_CP061007.1"/>
</dbReference>
<feature type="domain" description="Aminoglycoside phosphotransferase" evidence="1">
    <location>
        <begin position="35"/>
        <end position="260"/>
    </location>
</feature>
<organism evidence="2 3">
    <name type="scientific">Saccharopolyspora spinosa</name>
    <dbReference type="NCBI Taxonomy" id="60894"/>
    <lineage>
        <taxon>Bacteria</taxon>
        <taxon>Bacillati</taxon>
        <taxon>Actinomycetota</taxon>
        <taxon>Actinomycetes</taxon>
        <taxon>Pseudonocardiales</taxon>
        <taxon>Pseudonocardiaceae</taxon>
        <taxon>Saccharopolyspora</taxon>
    </lineage>
</organism>
<protein>
    <submittedName>
        <fullName evidence="2">Aminoglycoside phosphotransferase (APT) family kinase protein</fullName>
    </submittedName>
</protein>
<dbReference type="CDD" id="cd05154">
    <property type="entry name" value="ACAD10_11_N-like"/>
    <property type="match status" value="1"/>
</dbReference>
<dbReference type="STRING" id="994479.GCA_000194155_02257"/>
<dbReference type="Gene3D" id="3.90.1200.10">
    <property type="match status" value="1"/>
</dbReference>
<dbReference type="Proteomes" id="UP000233786">
    <property type="component" value="Unassembled WGS sequence"/>
</dbReference>
<dbReference type="AlphaFoldDB" id="A0A2N3XXQ4"/>
<dbReference type="PANTHER" id="PTHR47829:SF1">
    <property type="entry name" value="HAD FAMILY PHOSPHATASE"/>
    <property type="match status" value="1"/>
</dbReference>
<proteinExistence type="predicted"/>
<evidence type="ECO:0000259" key="1">
    <source>
        <dbReference type="Pfam" id="PF01636"/>
    </source>
</evidence>
<dbReference type="OrthoDB" id="3806873at2"/>
<accession>A0A2N3XXQ4</accession>
<dbReference type="PANTHER" id="PTHR47829">
    <property type="entry name" value="HYDROLASE, PUTATIVE (AFU_ORTHOLOGUE AFUA_1G12880)-RELATED"/>
    <property type="match status" value="1"/>
</dbReference>